<dbReference type="SMART" id="SM00823">
    <property type="entry name" value="PKS_PP"/>
    <property type="match status" value="1"/>
</dbReference>
<dbReference type="Pfam" id="PF00107">
    <property type="entry name" value="ADH_zinc_N"/>
    <property type="match status" value="1"/>
</dbReference>
<dbReference type="Pfam" id="PF08659">
    <property type="entry name" value="KR"/>
    <property type="match status" value="1"/>
</dbReference>
<gene>
    <name evidence="14" type="ORF">BYL167_LOCUS4435</name>
    <name evidence="11" type="ORF">CJN711_LOCUS30402</name>
    <name evidence="13" type="ORF">GIL414_LOCUS588</name>
    <name evidence="12" type="ORF">KQP761_LOCUS18367</name>
    <name evidence="15" type="ORF">SMN809_LOCUS3220</name>
</gene>
<dbReference type="Gene3D" id="3.10.129.110">
    <property type="entry name" value="Polyketide synthase dehydratase"/>
    <property type="match status" value="1"/>
</dbReference>
<evidence type="ECO:0008006" key="17">
    <source>
        <dbReference type="Google" id="ProtNLM"/>
    </source>
</evidence>
<dbReference type="CDD" id="cd00833">
    <property type="entry name" value="PKS"/>
    <property type="match status" value="1"/>
</dbReference>
<feature type="active site" description="Proton acceptor; for dehydratase activity" evidence="7">
    <location>
        <position position="995"/>
    </location>
</feature>
<keyword evidence="6" id="KW-0012">Acyltransferase</keyword>
<keyword evidence="3" id="KW-0808">Transferase</keyword>
<dbReference type="InterPro" id="IPR050444">
    <property type="entry name" value="Polyketide_Synthase"/>
</dbReference>
<sequence length="2828" mass="317964">MTSKIVLQEPVAIVGIACEFAGDIHSPADLWHALENSRDLGTAVPADRMDLYSFCAHMFNQDKDGQLQKQLIHAGYFLSKSHWDTFDQSFFGISNSEAISIDPAHRLLLLKFVHLLDDAGYTMEMMYGSRTSVHIGQFSADHAYNTFRMKPEHRSRLHGPNSMLYNAAARISYYFNLHGPNASVDVACSSSIEAIHLAVQTLRTGEADMAVCGGVNSVYTPETLLIGSMIGAQSPDGRSRSFSIDANGYAKGEGLGLLLLKRLSDAERDGDRIYCVLRDVLSRHDGNEGKNNYVVPSGIGQKCMLADIYERAQIDPGRVFYVEAHGTGTQVGDPIEANALGEFFARSPLDSPLLIGSVKSNLGHTEGASGVAALIKIAMCMRHRIIPPNMHFKALNPKIEAQHYNLHIVQHFVPFPPPIDNPVLIGINSFGMGGNTTHVIVEEYRPEHEAMLNRIDHIIAEEDKDEIKQQFIFIFSTKCYESLLKQVAQFNVWLHDAFTKSRSDHASFLARVSKQLLLKRTISYNHLAIIVSDDRIHLQQQIDAFLVQQSASGLFSTIRQTSAPRKFCFVYSGQGPQWWAMGRQLYKTEPVFCQWIQRIDNELAKITNGEWRLVDELIGTSSENESRINDTNIAQPALFAIQVALTALLISWRIFPSTIVSHSAGEQASSFVSGRVTLQEAVRIVYHRSRLQHRATRQGGRMLAVSMSEPEARSELLKGIEHLVCVAVVNSPRSVTLSGDEATIDELQRILSTLHPTVFKARLRIENAFHSHQMDRFDIRKEMLSSLEDIRGLPLQDPKQMFDVICAQARLYSSVSGSYVDEHTPLDAHHCWSNVRNCVQFGDAVKAIIQDAAADAFLEISPHPVLVTSIRECYASETSQPLILPTLKRKECEQTTLLTSIAQLVSSPVVWQQFLKSRNVLPTEDDNELFEAFPLYAFHNSPCWYESKESVIERLSHRHPIHPLLGIRQWTPQTSATWKCLINLNLHEHAFLKDHKIQDAILFPATGFLELGIAACRQLLPPNDGAQPTIVFEQVEFTNALVLNEHQLIEVFTQVVMPMREWFVYSRPWTSAGQDCIRTSGMSGTDVLNSFIDPQILSQYSLSEFTAHARGRISIGDTKQQLPLLTDTTIPRDLCSMPDPLNVYAHLSLRGYQYGPSCRLIQSVHSTRSTVETQINCNIFSQEDLRCYHLIHPAVLDACLHSPLALIPGVPTIFLPVAINKVTIPGETIAFHSTIQTRAAYHASISGTAEQRTYEFDCTILPGDTMIEKPLLTLERFKIQQVLGAQSDRWTSDKSIFDKLNISMDLPNQDLTEYLDTVMTDYCLKTIWTEKPIVIAVGDLLPSPEDIITKAIDLTGDQDLIESIEPLNELAAYYAQLALQDLLLDSVQKQQQQSLLAASYSIASYTKAKVTFHSTQIYLIQLFDRFPRLKPILAVLAACGQRLKHILTGDQDGLNVLLGHEQTEQALQQLQSLISVRQMHLIFNVLNVCLRQKHTNSLIGRKLRILWLGGDSCSDVLPVLHLLLNLCHETCLLIDLHYTDPNSALLTQAEQTFRTHLADQNRLRITYHDGVDLSNGEHNEKFSVESYDIAFAANKLQGSPDLLYSLVAINRLLVPNGLLLLLELTHAPLYFDFIFGLVDQWWSPIDCRRALLNVEQWTTAIRQTGGFETVQSAPSPFGNTIIVAQKSASCKILQTHEERQRQAWLLFVDDNTPNIGNALIPLLPSSNIILVHPFGSNHEDIRFKVEQMMAMYEQVYIVFGCPLNQALINDNSEMAFTQQEKHLCGTLVHILQTIRLAEPYNFPFVYVVTRNAQCGAGKYLNPIGASLVGLVRSLTLEYERHRLKLIDLQASVSPTEVSSLMHALAQHVVASQYVDDLDEIVLREDKHDGSITRGEWHYEMLQQQQNIMDKSKSKSMLIIPHRDADQQPFRLQVAPSHFLDDLIWIRDKVNDEFLSDGVEVRVHCVGLNFRDVLKVRGLYPHTRPFALANKEQSLADRDTEPGIDFVGTVLRSPSDSKYKPGNRVLGISFRGMFHSHVLVDAREIVHIPEECHHITDEQLAAMPNSCLTVLYSLKYRVHLRPDQTVLVHAATGGAGQACIQYCQSIGARVLATAGSNEKRRFLREYYGIKHVFNSRDFSFINDVRTLLPDGVDVIVNSLTGPLLQESIKLLSLHGHFVEWGKRDVFDKSHISMFALRNDCSFHVIDVSSLKVNQLNIFGELIEEVMQLIIKGIFRPIEPTNIYEPSEVVEVFKQCNSGQIIGKCVIRLTSSHQPLYLNNQQLTPLTKEANTMFPSDVCHLGTILISGGCGGLGLTMSRWMIEERGVKRLMLMSRRTLPQLEQSDNPEYKEWLRLQQVVKERGARLDVVQADVTNFEHVRDLIEKLGHTPYPIRGIIHCAAVQEDLSLAKLTEENLTRIQKPKVRGAWNLHRASQVAGTSLHFFLLFSSIRNHLIDLGSSGYNAGNQFLDILAHYRVKQLHLPALSISLPAVSGAGMFHRQRDMFTSLQHTAGFETVPTVAVFELIERLYADQNNCPCPIIFAANWQKLYKNYPKLVTHQLRKLVVQQYAAINDSAILAFSSSHPSTANIIDMPLEIIVQRIQMTVARLLTAKSVDDISVNHSLISLGMDSLAVISLYNWLGQETSIFIPLADLLQGISIRTIAKHVYTKLIAHKQANMASAVAERKPFVDPFRKNEIELFNNLLYTGTDNIVCLQRPIHCDSPIVFCIPVVSTNDNTNSLEVLLDKVSKQYRRVPPAAIYAFQMSRISLTTDVVATARDMISQMRRIQPQGFYVLMATHGDQGETIACEMLQQLEKYSAVSDIQLQFLN</sequence>
<dbReference type="Proteomes" id="UP000676336">
    <property type="component" value="Unassembled WGS sequence"/>
</dbReference>
<comment type="caution">
    <text evidence="11">The sequence shown here is derived from an EMBL/GenBank/DDBJ whole genome shotgun (WGS) entry which is preliminary data.</text>
</comment>
<dbReference type="InterPro" id="IPR014031">
    <property type="entry name" value="Ketoacyl_synth_C"/>
</dbReference>
<dbReference type="EMBL" id="CAJNOW010009310">
    <property type="protein sequence ID" value="CAF1560952.1"/>
    <property type="molecule type" value="Genomic_DNA"/>
</dbReference>
<evidence type="ECO:0000259" key="8">
    <source>
        <dbReference type="PROSITE" id="PS50075"/>
    </source>
</evidence>
<dbReference type="InterPro" id="IPR020807">
    <property type="entry name" value="PKS_DH"/>
</dbReference>
<dbReference type="Pfam" id="PF02801">
    <property type="entry name" value="Ketoacyl-synt_C"/>
    <property type="match status" value="1"/>
</dbReference>
<dbReference type="Proteomes" id="UP000681967">
    <property type="component" value="Unassembled WGS sequence"/>
</dbReference>
<dbReference type="SMART" id="SM00825">
    <property type="entry name" value="PKS_KS"/>
    <property type="match status" value="1"/>
</dbReference>
<dbReference type="InterPro" id="IPR009081">
    <property type="entry name" value="PP-bd_ACP"/>
</dbReference>
<dbReference type="InterPro" id="IPR016036">
    <property type="entry name" value="Malonyl_transacylase_ACP-bd"/>
</dbReference>
<dbReference type="SUPFAM" id="SSF47336">
    <property type="entry name" value="ACP-like"/>
    <property type="match status" value="1"/>
</dbReference>
<dbReference type="Gene3D" id="3.40.366.10">
    <property type="entry name" value="Malonyl-Coenzyme A Acyl Carrier Protein, domain 2"/>
    <property type="match status" value="1"/>
</dbReference>
<dbReference type="Pfam" id="PF00550">
    <property type="entry name" value="PP-binding"/>
    <property type="match status" value="1"/>
</dbReference>
<dbReference type="SUPFAM" id="SSF53335">
    <property type="entry name" value="S-adenosyl-L-methionine-dependent methyltransferases"/>
    <property type="match status" value="1"/>
</dbReference>
<dbReference type="InterPro" id="IPR016039">
    <property type="entry name" value="Thiolase-like"/>
</dbReference>
<dbReference type="SUPFAM" id="SSF55048">
    <property type="entry name" value="Probable ACP-binding domain of malonyl-CoA ACP transacylase"/>
    <property type="match status" value="1"/>
</dbReference>
<dbReference type="Gene3D" id="3.30.70.3290">
    <property type="match status" value="1"/>
</dbReference>
<dbReference type="PROSITE" id="PS52004">
    <property type="entry name" value="KS3_2"/>
    <property type="match status" value="1"/>
</dbReference>
<dbReference type="GO" id="GO:0016491">
    <property type="term" value="F:oxidoreductase activity"/>
    <property type="evidence" value="ECO:0007669"/>
    <property type="project" value="InterPro"/>
</dbReference>
<dbReference type="InterPro" id="IPR020806">
    <property type="entry name" value="PKS_PP-bd"/>
</dbReference>
<dbReference type="InterPro" id="IPR020843">
    <property type="entry name" value="ER"/>
</dbReference>
<feature type="domain" description="PKS/mFAS DH" evidence="10">
    <location>
        <begin position="962"/>
        <end position="1288"/>
    </location>
</feature>
<keyword evidence="4" id="KW-0521">NADP</keyword>
<dbReference type="InterPro" id="IPR011032">
    <property type="entry name" value="GroES-like_sf"/>
</dbReference>
<dbReference type="Pfam" id="PF00698">
    <property type="entry name" value="Acyl_transf_1"/>
    <property type="match status" value="1"/>
</dbReference>
<dbReference type="PROSITE" id="PS00606">
    <property type="entry name" value="KS3_1"/>
    <property type="match status" value="1"/>
</dbReference>
<dbReference type="SMART" id="SM00822">
    <property type="entry name" value="PKS_KR"/>
    <property type="match status" value="1"/>
</dbReference>
<dbReference type="Gene3D" id="3.40.50.150">
    <property type="entry name" value="Vaccinia Virus protein VP39"/>
    <property type="match status" value="1"/>
</dbReference>
<dbReference type="Gene3D" id="3.40.50.720">
    <property type="entry name" value="NAD(P)-binding Rossmann-like Domain"/>
    <property type="match status" value="3"/>
</dbReference>
<dbReference type="InterPro" id="IPR013154">
    <property type="entry name" value="ADH-like_N"/>
</dbReference>
<dbReference type="EMBL" id="CAJOBJ010000073">
    <property type="protein sequence ID" value="CAF3791821.1"/>
    <property type="molecule type" value="Genomic_DNA"/>
</dbReference>
<dbReference type="SMART" id="SM00829">
    <property type="entry name" value="PKS_ER"/>
    <property type="match status" value="1"/>
</dbReference>
<dbReference type="PANTHER" id="PTHR45681">
    <property type="entry name" value="POLYKETIDE SYNTHASE 44-RELATED"/>
    <property type="match status" value="1"/>
</dbReference>
<dbReference type="GO" id="GO:0031177">
    <property type="term" value="F:phosphopantetheine binding"/>
    <property type="evidence" value="ECO:0007669"/>
    <property type="project" value="InterPro"/>
</dbReference>
<dbReference type="Proteomes" id="UP000663855">
    <property type="component" value="Unassembled WGS sequence"/>
</dbReference>
<dbReference type="SMART" id="SM00826">
    <property type="entry name" value="PKS_DH"/>
    <property type="match status" value="1"/>
</dbReference>
<evidence type="ECO:0000313" key="13">
    <source>
        <dbReference type="EMBL" id="CAF3791821.1"/>
    </source>
</evidence>
<keyword evidence="1" id="KW-0596">Phosphopantetheine</keyword>
<organism evidence="11 16">
    <name type="scientific">Rotaria magnacalcarata</name>
    <dbReference type="NCBI Taxonomy" id="392030"/>
    <lineage>
        <taxon>Eukaryota</taxon>
        <taxon>Metazoa</taxon>
        <taxon>Spiralia</taxon>
        <taxon>Gnathifera</taxon>
        <taxon>Rotifera</taxon>
        <taxon>Eurotatoria</taxon>
        <taxon>Bdelloidea</taxon>
        <taxon>Philodinida</taxon>
        <taxon>Philodinidae</taxon>
        <taxon>Rotaria</taxon>
    </lineage>
</organism>
<evidence type="ECO:0000256" key="7">
    <source>
        <dbReference type="PROSITE-ProRule" id="PRU01363"/>
    </source>
</evidence>
<dbReference type="InterPro" id="IPR036291">
    <property type="entry name" value="NAD(P)-bd_dom_sf"/>
</dbReference>
<proteinExistence type="predicted"/>
<dbReference type="InterPro" id="IPR020841">
    <property type="entry name" value="PKS_Beta-ketoAc_synthase_dom"/>
</dbReference>
<evidence type="ECO:0000256" key="3">
    <source>
        <dbReference type="ARBA" id="ARBA00022679"/>
    </source>
</evidence>
<dbReference type="InterPro" id="IPR016035">
    <property type="entry name" value="Acyl_Trfase/lysoPLipase"/>
</dbReference>
<dbReference type="GO" id="GO:0004315">
    <property type="term" value="F:3-oxoacyl-[acyl-carrier-protein] synthase activity"/>
    <property type="evidence" value="ECO:0007669"/>
    <property type="project" value="InterPro"/>
</dbReference>
<keyword evidence="5" id="KW-0511">Multifunctional enzyme</keyword>
<feature type="active site" description="Proton donor; for dehydratase activity" evidence="7">
    <location>
        <position position="1197"/>
    </location>
</feature>
<dbReference type="Gene3D" id="3.40.47.10">
    <property type="match status" value="1"/>
</dbReference>
<evidence type="ECO:0000256" key="1">
    <source>
        <dbReference type="ARBA" id="ARBA00022450"/>
    </source>
</evidence>
<evidence type="ECO:0000313" key="12">
    <source>
        <dbReference type="EMBL" id="CAF1560952.1"/>
    </source>
</evidence>
<dbReference type="Proteomes" id="UP000681720">
    <property type="component" value="Unassembled WGS sequence"/>
</dbReference>
<evidence type="ECO:0000313" key="11">
    <source>
        <dbReference type="EMBL" id="CAF1550962.1"/>
    </source>
</evidence>
<dbReference type="SUPFAM" id="SSF50129">
    <property type="entry name" value="GroES-like"/>
    <property type="match status" value="1"/>
</dbReference>
<dbReference type="Pfam" id="PF14765">
    <property type="entry name" value="PS-DH"/>
    <property type="match status" value="1"/>
</dbReference>
<evidence type="ECO:0000259" key="10">
    <source>
        <dbReference type="PROSITE" id="PS52019"/>
    </source>
</evidence>
<dbReference type="InterPro" id="IPR014043">
    <property type="entry name" value="Acyl_transferase_dom"/>
</dbReference>
<dbReference type="Gene3D" id="1.10.1200.10">
    <property type="entry name" value="ACP-like"/>
    <property type="match status" value="1"/>
</dbReference>
<dbReference type="EMBL" id="CAJOBH010000941">
    <property type="protein sequence ID" value="CAF3826467.1"/>
    <property type="molecule type" value="Genomic_DNA"/>
</dbReference>
<evidence type="ECO:0000259" key="9">
    <source>
        <dbReference type="PROSITE" id="PS52004"/>
    </source>
</evidence>
<dbReference type="InterPro" id="IPR042104">
    <property type="entry name" value="PKS_dehydratase_sf"/>
</dbReference>
<dbReference type="InterPro" id="IPR013968">
    <property type="entry name" value="PKS_KR"/>
</dbReference>
<dbReference type="InterPro" id="IPR001227">
    <property type="entry name" value="Ac_transferase_dom_sf"/>
</dbReference>
<dbReference type="SMART" id="SM00827">
    <property type="entry name" value="PKS_AT"/>
    <property type="match status" value="1"/>
</dbReference>
<dbReference type="InterPro" id="IPR029063">
    <property type="entry name" value="SAM-dependent_MTases_sf"/>
</dbReference>
<dbReference type="EMBL" id="CAJNOV010014502">
    <property type="protein sequence ID" value="CAF1550962.1"/>
    <property type="molecule type" value="Genomic_DNA"/>
</dbReference>
<feature type="region of interest" description="C-terminal hotdog fold" evidence="7">
    <location>
        <begin position="1135"/>
        <end position="1288"/>
    </location>
</feature>
<dbReference type="EMBL" id="CAJOBI010000650">
    <property type="protein sequence ID" value="CAF3837170.1"/>
    <property type="molecule type" value="Genomic_DNA"/>
</dbReference>
<name>A0A815WZI1_9BILA</name>
<dbReference type="SUPFAM" id="SSF52151">
    <property type="entry name" value="FabD/lysophospholipase-like"/>
    <property type="match status" value="1"/>
</dbReference>
<dbReference type="InterPro" id="IPR036736">
    <property type="entry name" value="ACP-like_sf"/>
</dbReference>
<dbReference type="Pfam" id="PF08240">
    <property type="entry name" value="ADH_N"/>
    <property type="match status" value="1"/>
</dbReference>
<dbReference type="Pfam" id="PF00109">
    <property type="entry name" value="ketoacyl-synt"/>
    <property type="match status" value="1"/>
</dbReference>
<dbReference type="InterPro" id="IPR018201">
    <property type="entry name" value="Ketoacyl_synth_AS"/>
</dbReference>
<feature type="domain" description="Ketosynthase family 3 (KS3)" evidence="9">
    <location>
        <begin position="8"/>
        <end position="443"/>
    </location>
</feature>
<keyword evidence="2" id="KW-0597">Phosphoprotein</keyword>
<evidence type="ECO:0000256" key="2">
    <source>
        <dbReference type="ARBA" id="ARBA00022553"/>
    </source>
</evidence>
<dbReference type="PROSITE" id="PS52019">
    <property type="entry name" value="PKS_MFAS_DH"/>
    <property type="match status" value="1"/>
</dbReference>
<dbReference type="InterPro" id="IPR013149">
    <property type="entry name" value="ADH-like_C"/>
</dbReference>
<evidence type="ECO:0000256" key="4">
    <source>
        <dbReference type="ARBA" id="ARBA00022857"/>
    </source>
</evidence>
<reference evidence="11" key="1">
    <citation type="submission" date="2021-02" db="EMBL/GenBank/DDBJ databases">
        <authorList>
            <person name="Nowell W R."/>
        </authorList>
    </citation>
    <scope>NUCLEOTIDE SEQUENCE</scope>
</reference>
<dbReference type="InterPro" id="IPR049551">
    <property type="entry name" value="PKS_DH_C"/>
</dbReference>
<evidence type="ECO:0000313" key="14">
    <source>
        <dbReference type="EMBL" id="CAF3826467.1"/>
    </source>
</evidence>
<dbReference type="InterPro" id="IPR049900">
    <property type="entry name" value="PKS_mFAS_DH"/>
</dbReference>
<feature type="domain" description="Carrier" evidence="8">
    <location>
        <begin position="2591"/>
        <end position="2669"/>
    </location>
</feature>
<dbReference type="OrthoDB" id="329835at2759"/>
<dbReference type="GO" id="GO:0044550">
    <property type="term" value="P:secondary metabolite biosynthetic process"/>
    <property type="evidence" value="ECO:0007669"/>
    <property type="project" value="UniProtKB-ARBA"/>
</dbReference>
<dbReference type="Pfam" id="PF21089">
    <property type="entry name" value="PKS_DH_N"/>
    <property type="match status" value="1"/>
</dbReference>
<protein>
    <recommendedName>
        <fullName evidence="17">Polyketide synthase</fullName>
    </recommendedName>
</protein>
<dbReference type="UniPathway" id="UPA00094"/>
<dbReference type="SUPFAM" id="SSF53901">
    <property type="entry name" value="Thiolase-like"/>
    <property type="match status" value="1"/>
</dbReference>
<accession>A0A815WZI1</accession>
<evidence type="ECO:0000256" key="5">
    <source>
        <dbReference type="ARBA" id="ARBA00023268"/>
    </source>
</evidence>
<dbReference type="PANTHER" id="PTHR45681:SF6">
    <property type="entry name" value="POLYKETIDE SYNTHASE 37"/>
    <property type="match status" value="1"/>
</dbReference>
<dbReference type="Proteomes" id="UP000663834">
    <property type="component" value="Unassembled WGS sequence"/>
</dbReference>
<evidence type="ECO:0000256" key="6">
    <source>
        <dbReference type="ARBA" id="ARBA00023315"/>
    </source>
</evidence>
<dbReference type="InterPro" id="IPR057326">
    <property type="entry name" value="KR_dom"/>
</dbReference>
<feature type="region of interest" description="N-terminal hotdog fold" evidence="7">
    <location>
        <begin position="962"/>
        <end position="1120"/>
    </location>
</feature>
<dbReference type="GO" id="GO:0006633">
    <property type="term" value="P:fatty acid biosynthetic process"/>
    <property type="evidence" value="ECO:0007669"/>
    <property type="project" value="UniProtKB-UniPathway"/>
</dbReference>
<dbReference type="PROSITE" id="PS50075">
    <property type="entry name" value="CARRIER"/>
    <property type="match status" value="1"/>
</dbReference>
<dbReference type="Gene3D" id="3.90.180.10">
    <property type="entry name" value="Medium-chain alcohol dehydrogenases, catalytic domain"/>
    <property type="match status" value="1"/>
</dbReference>
<dbReference type="SUPFAM" id="SSF51735">
    <property type="entry name" value="NAD(P)-binding Rossmann-fold domains"/>
    <property type="match status" value="3"/>
</dbReference>
<evidence type="ECO:0000313" key="15">
    <source>
        <dbReference type="EMBL" id="CAF3837170.1"/>
    </source>
</evidence>
<dbReference type="CDD" id="cd05195">
    <property type="entry name" value="enoyl_red"/>
    <property type="match status" value="1"/>
</dbReference>
<dbReference type="InterPro" id="IPR014030">
    <property type="entry name" value="Ketoacyl_synth_N"/>
</dbReference>
<dbReference type="InterPro" id="IPR049552">
    <property type="entry name" value="PKS_DH_N"/>
</dbReference>
<evidence type="ECO:0000313" key="16">
    <source>
        <dbReference type="Proteomes" id="UP000663855"/>
    </source>
</evidence>